<comment type="caution">
    <text evidence="1">The sequence shown here is derived from an EMBL/GenBank/DDBJ whole genome shotgun (WGS) entry which is preliminary data.</text>
</comment>
<accession>A0AAD9MKI6</accession>
<evidence type="ECO:0000313" key="2">
    <source>
        <dbReference type="Proteomes" id="UP001255856"/>
    </source>
</evidence>
<evidence type="ECO:0000313" key="1">
    <source>
        <dbReference type="EMBL" id="KAK2076428.1"/>
    </source>
</evidence>
<sequence length="207" mass="22292">MLKSTLTLHRAGLLPTKHPGKAGGPPGDAFELVYTTVTDTVRAKMHEADPVVGEWIRTHLYGDVYSSPGIPLRLKQLLLCSNLAHANMPDQLFGHALAALKFGASVAQIRHAIELAGEELSVETDEAVLEEAWKILDLASKKYVKDYAEAAEPEPVVHNAWGSVRIPPLPPLHNAAPQEAPLKAQAPVQEAQFAWDKLNAAAPPNGA</sequence>
<dbReference type="SUPFAM" id="SSF69118">
    <property type="entry name" value="AhpD-like"/>
    <property type="match status" value="1"/>
</dbReference>
<reference evidence="1" key="1">
    <citation type="submission" date="2021-01" db="EMBL/GenBank/DDBJ databases">
        <authorList>
            <person name="Eckstrom K.M.E."/>
        </authorList>
    </citation>
    <scope>NUCLEOTIDE SEQUENCE</scope>
    <source>
        <strain evidence="1">UVCC 0001</strain>
    </source>
</reference>
<dbReference type="Gene3D" id="1.20.1290.10">
    <property type="entry name" value="AhpD-like"/>
    <property type="match status" value="1"/>
</dbReference>
<proteinExistence type="predicted"/>
<dbReference type="AlphaFoldDB" id="A0AAD9MKI6"/>
<name>A0AAD9MKI6_PROWI</name>
<protein>
    <recommendedName>
        <fullName evidence="3">Carboxymuconolactone decarboxylase-like domain-containing protein</fullName>
    </recommendedName>
</protein>
<dbReference type="InterPro" id="IPR029032">
    <property type="entry name" value="AhpD-like"/>
</dbReference>
<keyword evidence="2" id="KW-1185">Reference proteome</keyword>
<evidence type="ECO:0008006" key="3">
    <source>
        <dbReference type="Google" id="ProtNLM"/>
    </source>
</evidence>
<dbReference type="EMBL" id="JASFZW010000010">
    <property type="protein sequence ID" value="KAK2076428.1"/>
    <property type="molecule type" value="Genomic_DNA"/>
</dbReference>
<gene>
    <name evidence="1" type="ORF">QBZ16_000953</name>
</gene>
<organism evidence="1 2">
    <name type="scientific">Prototheca wickerhamii</name>
    <dbReference type="NCBI Taxonomy" id="3111"/>
    <lineage>
        <taxon>Eukaryota</taxon>
        <taxon>Viridiplantae</taxon>
        <taxon>Chlorophyta</taxon>
        <taxon>core chlorophytes</taxon>
        <taxon>Trebouxiophyceae</taxon>
        <taxon>Chlorellales</taxon>
        <taxon>Chlorellaceae</taxon>
        <taxon>Prototheca</taxon>
    </lineage>
</organism>
<dbReference type="Proteomes" id="UP001255856">
    <property type="component" value="Unassembled WGS sequence"/>
</dbReference>